<organism evidence="2 3">
    <name type="scientific">Gossypium arboreum</name>
    <name type="common">Tree cotton</name>
    <name type="synonym">Gossypium nanking</name>
    <dbReference type="NCBI Taxonomy" id="29729"/>
    <lineage>
        <taxon>Eukaryota</taxon>
        <taxon>Viridiplantae</taxon>
        <taxon>Streptophyta</taxon>
        <taxon>Embryophyta</taxon>
        <taxon>Tracheophyta</taxon>
        <taxon>Spermatophyta</taxon>
        <taxon>Magnoliopsida</taxon>
        <taxon>eudicotyledons</taxon>
        <taxon>Gunneridae</taxon>
        <taxon>Pentapetalae</taxon>
        <taxon>rosids</taxon>
        <taxon>malvids</taxon>
        <taxon>Malvales</taxon>
        <taxon>Malvaceae</taxon>
        <taxon>Malvoideae</taxon>
        <taxon>Gossypium</taxon>
    </lineage>
</organism>
<evidence type="ECO:0000313" key="3">
    <source>
        <dbReference type="Proteomes" id="UP000032142"/>
    </source>
</evidence>
<sequence length="28" mass="3394">MLLDNRILLCIVYKLSHVIWLILVFCFD</sequence>
<dbReference type="AlphaFoldDB" id="A0A0B0NZF7"/>
<evidence type="ECO:0000256" key="1">
    <source>
        <dbReference type="SAM" id="Phobius"/>
    </source>
</evidence>
<keyword evidence="1" id="KW-1133">Transmembrane helix</keyword>
<dbReference type="Proteomes" id="UP000032142">
    <property type="component" value="Unassembled WGS sequence"/>
</dbReference>
<dbReference type="EMBL" id="KN414116">
    <property type="protein sequence ID" value="KHG19848.1"/>
    <property type="molecule type" value="Genomic_DNA"/>
</dbReference>
<name>A0A0B0NZF7_GOSAR</name>
<proteinExistence type="predicted"/>
<keyword evidence="1" id="KW-0812">Transmembrane</keyword>
<feature type="transmembrane region" description="Helical" evidence="1">
    <location>
        <begin position="6"/>
        <end position="27"/>
    </location>
</feature>
<keyword evidence="1" id="KW-0472">Membrane</keyword>
<reference evidence="3" key="1">
    <citation type="submission" date="2014-09" db="EMBL/GenBank/DDBJ databases">
        <authorList>
            <person name="Mudge J."/>
            <person name="Ramaraj T."/>
            <person name="Lindquist I.E."/>
            <person name="Bharti A.K."/>
            <person name="Sundararajan A."/>
            <person name="Cameron C.T."/>
            <person name="Woodward J.E."/>
            <person name="May G.D."/>
            <person name="Brubaker C."/>
            <person name="Broadhvest J."/>
            <person name="Wilkins T.A."/>
        </authorList>
    </citation>
    <scope>NUCLEOTIDE SEQUENCE</scope>
    <source>
        <strain evidence="3">cv. AKA8401</strain>
    </source>
</reference>
<gene>
    <name evidence="2" type="ORF">F383_25794</name>
</gene>
<keyword evidence="3" id="KW-1185">Reference proteome</keyword>
<evidence type="ECO:0000313" key="2">
    <source>
        <dbReference type="EMBL" id="KHG19848.1"/>
    </source>
</evidence>
<protein>
    <submittedName>
        <fullName evidence="2">Uncharacterized protein</fullName>
    </submittedName>
</protein>
<accession>A0A0B0NZF7</accession>